<evidence type="ECO:0000313" key="5">
    <source>
        <dbReference type="Proteomes" id="UP000589626"/>
    </source>
</evidence>
<organism evidence="4 5">
    <name type="scientific">Nocardioides soli</name>
    <dbReference type="NCBI Taxonomy" id="1036020"/>
    <lineage>
        <taxon>Bacteria</taxon>
        <taxon>Bacillati</taxon>
        <taxon>Actinomycetota</taxon>
        <taxon>Actinomycetes</taxon>
        <taxon>Propionibacteriales</taxon>
        <taxon>Nocardioidaceae</taxon>
        <taxon>Nocardioides</taxon>
    </lineage>
</organism>
<reference evidence="4 5" key="1">
    <citation type="submission" date="2020-08" db="EMBL/GenBank/DDBJ databases">
        <title>Sequencing the genomes of 1000 actinobacteria strains.</title>
        <authorList>
            <person name="Klenk H.-P."/>
        </authorList>
    </citation>
    <scope>NUCLEOTIDE SEQUENCE [LARGE SCALE GENOMIC DNA]</scope>
    <source>
        <strain evidence="4 5">DSM 105498</strain>
    </source>
</reference>
<keyword evidence="2" id="KW-0560">Oxidoreductase</keyword>
<keyword evidence="5" id="KW-1185">Reference proteome</keyword>
<name>A0A7W4VTY6_9ACTN</name>
<dbReference type="InterPro" id="IPR020904">
    <property type="entry name" value="Sc_DH/Rdtase_CS"/>
</dbReference>
<evidence type="ECO:0000313" key="4">
    <source>
        <dbReference type="EMBL" id="MBB3041694.1"/>
    </source>
</evidence>
<dbReference type="InterPro" id="IPR002347">
    <property type="entry name" value="SDR_fam"/>
</dbReference>
<evidence type="ECO:0000256" key="1">
    <source>
        <dbReference type="ARBA" id="ARBA00006484"/>
    </source>
</evidence>
<dbReference type="PANTHER" id="PTHR43976">
    <property type="entry name" value="SHORT CHAIN DEHYDROGENASE"/>
    <property type="match status" value="1"/>
</dbReference>
<dbReference type="AlphaFoldDB" id="A0A7W4VTY6"/>
<dbReference type="RefSeq" id="WP_183591572.1">
    <property type="nucleotide sequence ID" value="NZ_JACHWR010000001.1"/>
</dbReference>
<dbReference type="Gene3D" id="3.40.50.720">
    <property type="entry name" value="NAD(P)-binding Rossmann-like Domain"/>
    <property type="match status" value="1"/>
</dbReference>
<dbReference type="PANTHER" id="PTHR43976:SF16">
    <property type="entry name" value="SHORT-CHAIN DEHYDROGENASE_REDUCTASE FAMILY PROTEIN"/>
    <property type="match status" value="1"/>
</dbReference>
<dbReference type="SUPFAM" id="SSF51735">
    <property type="entry name" value="NAD(P)-binding Rossmann-fold domains"/>
    <property type="match status" value="1"/>
</dbReference>
<evidence type="ECO:0000256" key="2">
    <source>
        <dbReference type="ARBA" id="ARBA00023002"/>
    </source>
</evidence>
<protein>
    <submittedName>
        <fullName evidence="4">NAD(P)-dependent dehydrogenase (Short-subunit alcohol dehydrogenase family)</fullName>
    </submittedName>
</protein>
<dbReference type="PRINTS" id="PR00081">
    <property type="entry name" value="GDHRDH"/>
</dbReference>
<gene>
    <name evidence="4" type="ORF">FHU40_001495</name>
</gene>
<sequence length="293" mass="31820">MEQRVVLITGASRGFGEVAARELARRGHRVVASMRSPERDGDRVRAGYEELIETVRLDVTESDQVVAVVEGIVARHGRIDAVVNNAGYGLYGAVEDLTEEELFRQFNTNFMGEWRVCKAVVPHMRAAGGGTIVNVSSLGAKLVAPLTGMYSATKAAIEAMTEALRYEVDRFGIKVTMLEPGMYRSDWATTSLAVCDALSEGRSPYQKSAEKALEAFRVMAETRPGPEAVGIVMADMVELQQTPPVRLPIGDDAYKLAMARTLSSDDAWEKSVKTGPFFEDVVLSSDGAGFAGY</sequence>
<comment type="caution">
    <text evidence="4">The sequence shown here is derived from an EMBL/GenBank/DDBJ whole genome shotgun (WGS) entry which is preliminary data.</text>
</comment>
<accession>A0A7W4VTY6</accession>
<dbReference type="InterPro" id="IPR036291">
    <property type="entry name" value="NAD(P)-bd_dom_sf"/>
</dbReference>
<dbReference type="EMBL" id="JACHWR010000001">
    <property type="protein sequence ID" value="MBB3041694.1"/>
    <property type="molecule type" value="Genomic_DNA"/>
</dbReference>
<comment type="similarity">
    <text evidence="1 3">Belongs to the short-chain dehydrogenases/reductases (SDR) family.</text>
</comment>
<dbReference type="PROSITE" id="PS00061">
    <property type="entry name" value="ADH_SHORT"/>
    <property type="match status" value="1"/>
</dbReference>
<proteinExistence type="inferred from homology"/>
<dbReference type="Pfam" id="PF00106">
    <property type="entry name" value="adh_short"/>
    <property type="match status" value="1"/>
</dbReference>
<dbReference type="PRINTS" id="PR00080">
    <property type="entry name" value="SDRFAMILY"/>
</dbReference>
<evidence type="ECO:0000256" key="3">
    <source>
        <dbReference type="RuleBase" id="RU000363"/>
    </source>
</evidence>
<dbReference type="Proteomes" id="UP000589626">
    <property type="component" value="Unassembled WGS sequence"/>
</dbReference>
<dbReference type="CDD" id="cd05374">
    <property type="entry name" value="17beta-HSD-like_SDR_c"/>
    <property type="match status" value="1"/>
</dbReference>
<dbReference type="InterPro" id="IPR051911">
    <property type="entry name" value="SDR_oxidoreductase"/>
</dbReference>
<dbReference type="GO" id="GO:0016491">
    <property type="term" value="F:oxidoreductase activity"/>
    <property type="evidence" value="ECO:0007669"/>
    <property type="project" value="UniProtKB-KW"/>
</dbReference>